<dbReference type="EMBL" id="JARBHB010000001">
    <property type="protein sequence ID" value="KAJ8897349.1"/>
    <property type="molecule type" value="Genomic_DNA"/>
</dbReference>
<proteinExistence type="predicted"/>
<protein>
    <submittedName>
        <fullName evidence="1">Uncharacterized protein</fullName>
    </submittedName>
</protein>
<name>A0ABQ9IKY0_9NEOP</name>
<evidence type="ECO:0000313" key="2">
    <source>
        <dbReference type="Proteomes" id="UP001159363"/>
    </source>
</evidence>
<dbReference type="Proteomes" id="UP001159363">
    <property type="component" value="Chromosome 1"/>
</dbReference>
<organism evidence="1 2">
    <name type="scientific">Dryococelus australis</name>
    <dbReference type="NCBI Taxonomy" id="614101"/>
    <lineage>
        <taxon>Eukaryota</taxon>
        <taxon>Metazoa</taxon>
        <taxon>Ecdysozoa</taxon>
        <taxon>Arthropoda</taxon>
        <taxon>Hexapoda</taxon>
        <taxon>Insecta</taxon>
        <taxon>Pterygota</taxon>
        <taxon>Neoptera</taxon>
        <taxon>Polyneoptera</taxon>
        <taxon>Phasmatodea</taxon>
        <taxon>Verophasmatodea</taxon>
        <taxon>Anareolatae</taxon>
        <taxon>Phasmatidae</taxon>
        <taxon>Eurycanthinae</taxon>
        <taxon>Dryococelus</taxon>
    </lineage>
</organism>
<keyword evidence="2" id="KW-1185">Reference proteome</keyword>
<evidence type="ECO:0000313" key="1">
    <source>
        <dbReference type="EMBL" id="KAJ8897349.1"/>
    </source>
</evidence>
<reference evidence="1 2" key="1">
    <citation type="submission" date="2023-02" db="EMBL/GenBank/DDBJ databases">
        <title>LHISI_Scaffold_Assembly.</title>
        <authorList>
            <person name="Stuart O.P."/>
            <person name="Cleave R."/>
            <person name="Magrath M.J.L."/>
            <person name="Mikheyev A.S."/>
        </authorList>
    </citation>
    <scope>NUCLEOTIDE SEQUENCE [LARGE SCALE GENOMIC DNA]</scope>
    <source>
        <strain evidence="1">Daus_M_001</strain>
        <tissue evidence="1">Leg muscle</tissue>
    </source>
</reference>
<gene>
    <name evidence="1" type="ORF">PR048_002695</name>
</gene>
<sequence length="1085" mass="119087">MCNSTRLLIKDLKENLIIATILTGPAAGQLANIPRIPMIPTDLPISFKRSNAIPAVCAKNRCEVRRGIPRVPREAVSYFALYLPRVSPTPFQPLPTSPCSPWLLSSLVNKPQPPSPVMPQPPRLTCSRPSYLDKESMVILPPTPTPYTELRSNQPFTSPAMEKGRGSCPNCRVAPLFSATLCLHSRATAGSSVPSCRRAPYVRVCVPPPHTTPPPRRRTSASRHLDQKRGMIILNWYCWENEYSSVSCSMATSIACDLPEASTCLSAICAVKLLVQHTLETARRKLLPCDRQFEDKGLQLEPVSSTGRVVCTHKSEIIFRPYQHWAYVVDLGEVWVRIGNFAIRRLSTLAAHSFNLGEGDDKGENDLELLIGCSPPTKANRVQSHPRPGHRLVGIVPDDAAGRPVFSGISHFPPPIHSGAAPYTPQSPSSALKTSLLRAAEISSLFTRQCSGHQRNSAYAEMTTNVTPFSVGRSGAAASAEISPVGIVPDDVADRAGFSQGSAISFALAFRRCSMFAEVRPHRVSSTPLSSEPQTQRTVSEPDERPIFMACGTSATFDFVLSRTAFGWRNPFRGKGTKQYGLSDASRRSRKTYNPVIKGISLRDFIPSVLNFRKGIRDEYRRHHGMGWQPARGATAAADLHGRSAAATAFCLPFPADIPWDRTTEPVRPRLRTTLPQHTVHEEKMKNGLPHSPRSNTYTVQDVVGPIQNDRKLNVQTAGGVEAIYPQFIPHGRMGHAHLARYGACTSGEHVVGVLAYHFLKPNSRTSRGRSALHTNGEGIDHGPALRHHPSIRLVWFREIVENRNQFCRTGDRTHVHPGSKAYHGRVTISRIDSTRRHNLRILLPGGFYPQTDKLIRHVPPLRHSGGSNRLLRQQRLAAFLSRDGWGGGGRLPADVPIRRGWTGRPALSYTRAPHGDAITTRGPVMLDSTDDLTSLALPRALARGLSATLRRALQLAPQGCPDYGGIRNNPSRPSVILYTRRLHHLSYLCGSVGRGGVVVRLLVFHLGEPVSIPGGGGPRIVRIVLDGAADQRVFSGISRFRYPCIPSPFLAHLFLPSQAVKTQIRATKTSHGTEKLGNGYFSGV</sequence>
<comment type="caution">
    <text evidence="1">The sequence shown here is derived from an EMBL/GenBank/DDBJ whole genome shotgun (WGS) entry which is preliminary data.</text>
</comment>
<accession>A0ABQ9IKY0</accession>